<evidence type="ECO:0000256" key="1">
    <source>
        <dbReference type="SAM" id="Phobius"/>
    </source>
</evidence>
<protein>
    <recommendedName>
        <fullName evidence="4">Low temperature requirement A protein (LtrA)</fullName>
    </recommendedName>
</protein>
<dbReference type="InterPro" id="IPR010640">
    <property type="entry name" value="Low_temperature_requirement_A"/>
</dbReference>
<keyword evidence="1" id="KW-1133">Transmembrane helix</keyword>
<dbReference type="PANTHER" id="PTHR36840">
    <property type="entry name" value="BLL5714 PROTEIN"/>
    <property type="match status" value="1"/>
</dbReference>
<organism evidence="2 3">
    <name type="scientific">Paeniglutamicibacter antarcticus</name>
    <dbReference type="NCBI Taxonomy" id="494023"/>
    <lineage>
        <taxon>Bacteria</taxon>
        <taxon>Bacillati</taxon>
        <taxon>Actinomycetota</taxon>
        <taxon>Actinomycetes</taxon>
        <taxon>Micrococcales</taxon>
        <taxon>Micrococcaceae</taxon>
        <taxon>Paeniglutamicibacter</taxon>
    </lineage>
</organism>
<proteinExistence type="predicted"/>
<keyword evidence="1" id="KW-0812">Transmembrane</keyword>
<dbReference type="PANTHER" id="PTHR36840:SF1">
    <property type="entry name" value="BLL5714 PROTEIN"/>
    <property type="match status" value="1"/>
</dbReference>
<dbReference type="RefSeq" id="WP_210102011.1">
    <property type="nucleotide sequence ID" value="NZ_BAABLK010000012.1"/>
</dbReference>
<evidence type="ECO:0000313" key="3">
    <source>
        <dbReference type="Proteomes" id="UP001501257"/>
    </source>
</evidence>
<gene>
    <name evidence="2" type="ORF">GCM10025778_06470</name>
</gene>
<accession>A0ABP9THS8</accession>
<sequence>MTVANPASPGIPVPAQPGRDHRPVDWYELFFDLVFVVVIAVSAETLEGDTGLGAVGAFMLLFFPLWWAWINLMVTNNLYGRRYSSMGVLVVAAMPGGIEEYAWLYAVGAAWVRIVLLAMWLFPFVTRAVSVSPWRPLGLKPRGGGVVSRLDFPGESLPLPVVGGGRYSRNAPVGASLRLCRRDL</sequence>
<dbReference type="Proteomes" id="UP001501257">
    <property type="component" value="Unassembled WGS sequence"/>
</dbReference>
<dbReference type="Pfam" id="PF06772">
    <property type="entry name" value="LtrA"/>
    <property type="match status" value="1"/>
</dbReference>
<feature type="transmembrane region" description="Helical" evidence="1">
    <location>
        <begin position="29"/>
        <end position="46"/>
    </location>
</feature>
<name>A0ABP9THS8_9MICC</name>
<evidence type="ECO:0008006" key="4">
    <source>
        <dbReference type="Google" id="ProtNLM"/>
    </source>
</evidence>
<reference evidence="3" key="1">
    <citation type="journal article" date="2019" name="Int. J. Syst. Evol. Microbiol.">
        <title>The Global Catalogue of Microorganisms (GCM) 10K type strain sequencing project: providing services to taxonomists for standard genome sequencing and annotation.</title>
        <authorList>
            <consortium name="The Broad Institute Genomics Platform"/>
            <consortium name="The Broad Institute Genome Sequencing Center for Infectious Disease"/>
            <person name="Wu L."/>
            <person name="Ma J."/>
        </authorList>
    </citation>
    <scope>NUCLEOTIDE SEQUENCE [LARGE SCALE GENOMIC DNA]</scope>
    <source>
        <strain evidence="3">JCM 18952</strain>
    </source>
</reference>
<evidence type="ECO:0000313" key="2">
    <source>
        <dbReference type="EMBL" id="GAA5226116.1"/>
    </source>
</evidence>
<feature type="transmembrane region" description="Helical" evidence="1">
    <location>
        <begin position="104"/>
        <end position="125"/>
    </location>
</feature>
<dbReference type="EMBL" id="BAABLK010000012">
    <property type="protein sequence ID" value="GAA5226116.1"/>
    <property type="molecule type" value="Genomic_DNA"/>
</dbReference>
<comment type="caution">
    <text evidence="2">The sequence shown here is derived from an EMBL/GenBank/DDBJ whole genome shotgun (WGS) entry which is preliminary data.</text>
</comment>
<keyword evidence="3" id="KW-1185">Reference proteome</keyword>
<feature type="transmembrane region" description="Helical" evidence="1">
    <location>
        <begin position="52"/>
        <end position="70"/>
    </location>
</feature>
<keyword evidence="1" id="KW-0472">Membrane</keyword>